<accession>A0A133UJN3</accession>
<dbReference type="Proteomes" id="UP000070463">
    <property type="component" value="Unassembled WGS sequence"/>
</dbReference>
<name>A0A133UJN3_9EURY</name>
<proteinExistence type="predicted"/>
<comment type="caution">
    <text evidence="2">The sequence shown here is derived from an EMBL/GenBank/DDBJ whole genome shotgun (WGS) entry which is preliminary data.</text>
</comment>
<dbReference type="SUPFAM" id="SSF55277">
    <property type="entry name" value="GYF domain"/>
    <property type="match status" value="1"/>
</dbReference>
<protein>
    <recommendedName>
        <fullName evidence="1">GYF domain-containing protein</fullName>
    </recommendedName>
</protein>
<dbReference type="InterPro" id="IPR025640">
    <property type="entry name" value="GYF_2"/>
</dbReference>
<evidence type="ECO:0000313" key="2">
    <source>
        <dbReference type="EMBL" id="KXA94306.1"/>
    </source>
</evidence>
<evidence type="ECO:0000313" key="3">
    <source>
        <dbReference type="Proteomes" id="UP000070463"/>
    </source>
</evidence>
<dbReference type="EMBL" id="LHXR01000194">
    <property type="protein sequence ID" value="KXA94306.1"/>
    <property type="molecule type" value="Genomic_DNA"/>
</dbReference>
<dbReference type="Pfam" id="PF14237">
    <property type="entry name" value="GYF_2"/>
    <property type="match status" value="1"/>
</dbReference>
<sequence>MREYHVDDRMARWQLKKDRKGKVFSPLTRERIERWIDEGRVEEDYLVWRSGYPAWRKVSETEEFGHLFE</sequence>
<gene>
    <name evidence="2" type="ORF">AKJ37_07735</name>
</gene>
<evidence type="ECO:0000259" key="1">
    <source>
        <dbReference type="Pfam" id="PF14237"/>
    </source>
</evidence>
<feature type="domain" description="GYF" evidence="1">
    <location>
        <begin position="21"/>
        <end position="64"/>
    </location>
</feature>
<dbReference type="AlphaFoldDB" id="A0A133UJN3"/>
<keyword evidence="3" id="KW-1185">Reference proteome</keyword>
<organism evidence="2 3">
    <name type="scientific">candidate division MSBL1 archaeon SCGC-AAA259I09</name>
    <dbReference type="NCBI Taxonomy" id="1698267"/>
    <lineage>
        <taxon>Archaea</taxon>
        <taxon>Methanobacteriati</taxon>
        <taxon>Methanobacteriota</taxon>
        <taxon>candidate division MSBL1</taxon>
    </lineage>
</organism>
<dbReference type="InterPro" id="IPR035445">
    <property type="entry name" value="GYF-like_dom_sf"/>
</dbReference>
<reference evidence="2 3" key="1">
    <citation type="journal article" date="2016" name="Sci. Rep.">
        <title>Metabolic traits of an uncultured archaeal lineage -MSBL1- from brine pools of the Red Sea.</title>
        <authorList>
            <person name="Mwirichia R."/>
            <person name="Alam I."/>
            <person name="Rashid M."/>
            <person name="Vinu M."/>
            <person name="Ba-Alawi W."/>
            <person name="Anthony Kamau A."/>
            <person name="Kamanda Ngugi D."/>
            <person name="Goker M."/>
            <person name="Klenk H.P."/>
            <person name="Bajic V."/>
            <person name="Stingl U."/>
        </authorList>
    </citation>
    <scope>NUCLEOTIDE SEQUENCE [LARGE SCALE GENOMIC DNA]</scope>
    <source>
        <strain evidence="2">SCGC-AAA259I09</strain>
    </source>
</reference>